<keyword evidence="3" id="KW-1185">Reference proteome</keyword>
<comment type="caution">
    <text evidence="2">The sequence shown here is derived from an EMBL/GenBank/DDBJ whole genome shotgun (WGS) entry which is preliminary data.</text>
</comment>
<accession>A0ABT0XXY1</accession>
<dbReference type="SUPFAM" id="SSF56112">
    <property type="entry name" value="Protein kinase-like (PK-like)"/>
    <property type="match status" value="1"/>
</dbReference>
<dbReference type="Proteomes" id="UP001523216">
    <property type="component" value="Unassembled WGS sequence"/>
</dbReference>
<dbReference type="PANTHER" id="PTHR21310:SF15">
    <property type="entry name" value="AMINOGLYCOSIDE PHOSPHOTRANSFERASE DOMAIN-CONTAINING PROTEIN"/>
    <property type="match status" value="1"/>
</dbReference>
<dbReference type="Gene3D" id="3.90.1200.10">
    <property type="match status" value="1"/>
</dbReference>
<dbReference type="Gene3D" id="3.30.200.20">
    <property type="entry name" value="Phosphorylase Kinase, domain 1"/>
    <property type="match status" value="1"/>
</dbReference>
<evidence type="ECO:0000313" key="2">
    <source>
        <dbReference type="EMBL" id="MCM4078455.1"/>
    </source>
</evidence>
<protein>
    <submittedName>
        <fullName evidence="2">Aminoglycoside phosphotransferase family protein</fullName>
    </submittedName>
</protein>
<dbReference type="RefSeq" id="WP_251798288.1">
    <property type="nucleotide sequence ID" value="NZ_JAMQOL010000015.1"/>
</dbReference>
<feature type="domain" description="Aminoglycoside phosphotransferase" evidence="1">
    <location>
        <begin position="32"/>
        <end position="260"/>
    </location>
</feature>
<gene>
    <name evidence="2" type="ORF">LXN57_12850</name>
</gene>
<proteinExistence type="predicted"/>
<dbReference type="InterPro" id="IPR051678">
    <property type="entry name" value="AGP_Transferase"/>
</dbReference>
<evidence type="ECO:0000259" key="1">
    <source>
        <dbReference type="Pfam" id="PF01636"/>
    </source>
</evidence>
<name>A0ABT0XXY1_9ACTN</name>
<reference evidence="2 3" key="1">
    <citation type="submission" date="2022-06" db="EMBL/GenBank/DDBJ databases">
        <title>Actinoplanes abujensis sp. nov., isolated from Nigerian arid soil.</title>
        <authorList>
            <person name="Ding P."/>
        </authorList>
    </citation>
    <scope>NUCLEOTIDE SEQUENCE [LARGE SCALE GENOMIC DNA]</scope>
    <source>
        <strain evidence="3">TRM88002</strain>
    </source>
</reference>
<dbReference type="Pfam" id="PF01636">
    <property type="entry name" value="APH"/>
    <property type="match status" value="1"/>
</dbReference>
<dbReference type="PANTHER" id="PTHR21310">
    <property type="entry name" value="AMINOGLYCOSIDE PHOSPHOTRANSFERASE-RELATED-RELATED"/>
    <property type="match status" value="1"/>
</dbReference>
<organism evidence="2 3">
    <name type="scientific">Paractinoplanes hotanensis</name>
    <dbReference type="NCBI Taxonomy" id="2906497"/>
    <lineage>
        <taxon>Bacteria</taxon>
        <taxon>Bacillati</taxon>
        <taxon>Actinomycetota</taxon>
        <taxon>Actinomycetes</taxon>
        <taxon>Micromonosporales</taxon>
        <taxon>Micromonosporaceae</taxon>
        <taxon>Paractinoplanes</taxon>
    </lineage>
</organism>
<dbReference type="EMBL" id="JAMQOL010000015">
    <property type="protein sequence ID" value="MCM4078455.1"/>
    <property type="molecule type" value="Genomic_DNA"/>
</dbReference>
<dbReference type="InterPro" id="IPR002575">
    <property type="entry name" value="Aminoglycoside_PTrfase"/>
</dbReference>
<sequence length="300" mass="31685">MRSPTQPLVGVDDIAGIVRDGLGADVTGASELSGGGFAAVWRASLTDGREVVVKVGPPASARLLSYECGLIPAEAEYFSLVRGKAPVPAVLAGSDNWIISSLLPGRPLTDGDSPRAREQLGAAIARVHTVSGPLFGYTGGRPSGSDWPAAFHAMIESLRADADAWAVPLPPLDGLIARHHAVLATVERPALLHFDLWDGNVLVAPDGSLSGLVDGERYLYGDPLLDFVSPALFQRIDESHPFVVGYGAGPFTAAERTRLALYRVHLYVLMLAEGPSRGIALDADRQKLVTALLEAELAEL</sequence>
<dbReference type="InterPro" id="IPR011009">
    <property type="entry name" value="Kinase-like_dom_sf"/>
</dbReference>
<evidence type="ECO:0000313" key="3">
    <source>
        <dbReference type="Proteomes" id="UP001523216"/>
    </source>
</evidence>